<dbReference type="AlphaFoldDB" id="A0A175R774"/>
<dbReference type="SUPFAM" id="SSF56349">
    <property type="entry name" value="DNA breaking-rejoining enzymes"/>
    <property type="match status" value="1"/>
</dbReference>
<sequence>MDNLAYSLKTLCQHNADGSRMTQAQRERGLSLIARELRTLGYRLPDARSIKPKHVERLVRHWQETKVSGATIKNRMGWLRWWSEKVRKASVIPRENAALGIGTRSTFKGRSAAATPADAMATLPERMRLAIRLQMAFGLR</sequence>
<proteinExistence type="predicted"/>
<evidence type="ECO:0000313" key="2">
    <source>
        <dbReference type="EMBL" id="KTQ89472.1"/>
    </source>
</evidence>
<dbReference type="Proteomes" id="UP000078272">
    <property type="component" value="Unassembled WGS sequence"/>
</dbReference>
<name>A0A175R774_9HYPH</name>
<dbReference type="Pfam" id="PF12834">
    <property type="entry name" value="Phage_int_SAM_2"/>
    <property type="match status" value="1"/>
</dbReference>
<gene>
    <name evidence="2" type="ORF">NS226_16765</name>
</gene>
<dbReference type="InterPro" id="IPR011010">
    <property type="entry name" value="DNA_brk_join_enz"/>
</dbReference>
<dbReference type="RefSeq" id="WP_275477496.1">
    <property type="nucleotide sequence ID" value="NZ_LDPZ01000039.1"/>
</dbReference>
<evidence type="ECO:0000313" key="3">
    <source>
        <dbReference type="Proteomes" id="UP000078272"/>
    </source>
</evidence>
<evidence type="ECO:0000259" key="1">
    <source>
        <dbReference type="Pfam" id="PF12834"/>
    </source>
</evidence>
<dbReference type="GO" id="GO:0003677">
    <property type="term" value="F:DNA binding"/>
    <property type="evidence" value="ECO:0007669"/>
    <property type="project" value="InterPro"/>
</dbReference>
<dbReference type="EMBL" id="LDPZ01000039">
    <property type="protein sequence ID" value="KTQ89472.1"/>
    <property type="molecule type" value="Genomic_DNA"/>
</dbReference>
<dbReference type="InterPro" id="IPR024457">
    <property type="entry name" value="Putative_integrase_N"/>
</dbReference>
<accession>A0A175R774</accession>
<feature type="domain" description="Putative integrase N-terminal" evidence="1">
    <location>
        <begin position="1"/>
        <end position="81"/>
    </location>
</feature>
<feature type="non-terminal residue" evidence="2">
    <location>
        <position position="140"/>
    </location>
</feature>
<reference evidence="2 3" key="1">
    <citation type="journal article" date="2016" name="Front. Microbiol.">
        <title>Genomic Resource of Rice Seed Associated Bacteria.</title>
        <authorList>
            <person name="Midha S."/>
            <person name="Bansal K."/>
            <person name="Sharma S."/>
            <person name="Kumar N."/>
            <person name="Patil P.P."/>
            <person name="Chaudhry V."/>
            <person name="Patil P.B."/>
        </authorList>
    </citation>
    <scope>NUCLEOTIDE SEQUENCE [LARGE SCALE GENOMIC DNA]</scope>
    <source>
        <strain evidence="2 3">NS226</strain>
    </source>
</reference>
<protein>
    <submittedName>
        <fullName evidence="2">Integrase</fullName>
    </submittedName>
</protein>
<comment type="caution">
    <text evidence="2">The sequence shown here is derived from an EMBL/GenBank/DDBJ whole genome shotgun (WGS) entry which is preliminary data.</text>
</comment>
<dbReference type="PATRIC" id="fig|401562.3.peg.3082"/>
<organism evidence="2 3">
    <name type="scientific">Aureimonas ureilytica</name>
    <dbReference type="NCBI Taxonomy" id="401562"/>
    <lineage>
        <taxon>Bacteria</taxon>
        <taxon>Pseudomonadati</taxon>
        <taxon>Pseudomonadota</taxon>
        <taxon>Alphaproteobacteria</taxon>
        <taxon>Hyphomicrobiales</taxon>
        <taxon>Aurantimonadaceae</taxon>
        <taxon>Aureimonas</taxon>
    </lineage>
</organism>